<protein>
    <submittedName>
        <fullName evidence="1">BspA family leucine-rich repeat surface protein</fullName>
    </submittedName>
</protein>
<name>A0AA96DLR9_9BACT</name>
<dbReference type="InterPro" id="IPR005046">
    <property type="entry name" value="DUF285"/>
</dbReference>
<proteinExistence type="predicted"/>
<dbReference type="Pfam" id="PF03382">
    <property type="entry name" value="DUF285"/>
    <property type="match status" value="1"/>
</dbReference>
<reference evidence="1" key="1">
    <citation type="submission" date="2023-09" db="EMBL/GenBank/DDBJ databases">
        <title>Arcobacter tbilisiensis sp. nov. isolated from chicken meat in Tbilisi, Georgia.</title>
        <authorList>
            <person name="Matthias R."/>
            <person name="Zautner A.E."/>
        </authorList>
    </citation>
    <scope>NUCLEOTIDE SEQUENCE</scope>
    <source>
        <strain evidence="1">LEO 52</strain>
    </source>
</reference>
<accession>A0AA96DLR9</accession>
<dbReference type="EMBL" id="CP134854">
    <property type="protein sequence ID" value="WNL30369.1"/>
    <property type="molecule type" value="Genomic_DNA"/>
</dbReference>
<sequence>MGINFILPLIAGIVMTVILGTQVAPSLVENMKIAKVENRTIANQNLIKDAIVRYIKMEKKVPKDLEELKTYGILKDYHESNIFGGGYSFTIDKKKGTLKIFTTINDNGAGKYFSNSFKFPYKPNCVELVGETCKDNLWETFYLLDEETFKSISEVGTIEDIKDRFTNVDEVGKKYDETTLVGGEKDYIVDIPNNKVIEYVYDKDKNEWVQGPTIENIGGFGKDTNVFINDLEWSFINGLGNEIKQKHEKVHCENTTLSDTEVFVVNENTGLGEMVWVAPKSDSVNAIQTKIFGGIDEASLTRFDVAFNPNNICMSNVTDMYGMFLYAENFNQALNRWDTSNVADTTYMFFNAGSFNQDIGGWNVSNVKIMDRMFFDAKSFNQDIGGWNVSNVTDMYGMLFHATSFNQDIGGWNVSNVTDMRQMFYNASAFNGDISKWDVSNVTKMNSIFMNATSFKQDIGGWNVSNVTDMRQMFYNASAFNGDISKWDVSNVTNMGSMFRDASSFNQPLNSWNVSKVTNYADFAISSALTSANAPSKNGTKFPTTK</sequence>
<gene>
    <name evidence="1" type="ORF">RMQ68_02970</name>
</gene>
<dbReference type="AlphaFoldDB" id="A0AA96DLR9"/>
<dbReference type="InterPro" id="IPR011889">
    <property type="entry name" value="Liste_lipo_26"/>
</dbReference>
<organism evidence="1">
    <name type="scientific">Arcobacter sp. AZ-2023</name>
    <dbReference type="NCBI Taxonomy" id="3074453"/>
    <lineage>
        <taxon>Bacteria</taxon>
        <taxon>Pseudomonadati</taxon>
        <taxon>Campylobacterota</taxon>
        <taxon>Epsilonproteobacteria</taxon>
        <taxon>Campylobacterales</taxon>
        <taxon>Arcobacteraceae</taxon>
        <taxon>Arcobacter</taxon>
    </lineage>
</organism>
<evidence type="ECO:0000313" key="1">
    <source>
        <dbReference type="EMBL" id="WNL30369.1"/>
    </source>
</evidence>
<dbReference type="NCBIfam" id="TIGR02167">
    <property type="entry name" value="Liste_lipo_26"/>
    <property type="match status" value="6"/>
</dbReference>